<dbReference type="Pfam" id="PF20257">
    <property type="entry name" value="SAM_HAT_C"/>
    <property type="match status" value="1"/>
</dbReference>
<dbReference type="PANTHER" id="PTHR35092">
    <property type="entry name" value="CHLORINASE MJ1651"/>
    <property type="match status" value="1"/>
</dbReference>
<name>A0A0G0DDR6_9BACT</name>
<evidence type="ECO:0000256" key="1">
    <source>
        <dbReference type="ARBA" id="ARBA00022691"/>
    </source>
</evidence>
<comment type="similarity">
    <text evidence="2">Belongs to the SAM hydrolase / SAM-dependent halogenase family.</text>
</comment>
<feature type="domain" description="S-adenosyl-l-methionine hydroxide adenosyltransferase C-terminal" evidence="3">
    <location>
        <begin position="174"/>
        <end position="236"/>
    </location>
</feature>
<dbReference type="Gene3D" id="2.40.30.90">
    <property type="entry name" value="Bacterial fluorinating enzyme like"/>
    <property type="match status" value="1"/>
</dbReference>
<gene>
    <name evidence="4" type="ORF">UR54_C0002G0009</name>
</gene>
<sequence>MKKLIVVADWAYDSLTCVEIGLAVEGFLKSEEKPNFYFIISTPSTIHTGFLVSQVITTEERYGHPLETIIFQNTDPRLFSREKLEKAKGADPLIIKLKSGIYLTGPNAGYNFSFIKDKIDELFVYRDVNEEGQFHSRDLYARISAHLMEGLEDEMDLEEVSSNVIPEIFDKYYVAHIDNFGNIKTTIKKEVLKGKYEYGDLVKIIIGNTENKAKFVDNLFGGILGELVIYPGSSGAIDNPFLEISAWQHFDEIKPKTGKDFFVNLQPGIEIELG</sequence>
<evidence type="ECO:0000256" key="2">
    <source>
        <dbReference type="ARBA" id="ARBA00024035"/>
    </source>
</evidence>
<dbReference type="InterPro" id="IPR023228">
    <property type="entry name" value="SAM_OH_AdoTrfase_N_sf"/>
</dbReference>
<evidence type="ECO:0000313" key="4">
    <source>
        <dbReference type="EMBL" id="KKP61410.1"/>
    </source>
</evidence>
<evidence type="ECO:0000313" key="5">
    <source>
        <dbReference type="Proteomes" id="UP000034688"/>
    </source>
</evidence>
<dbReference type="InterPro" id="IPR023227">
    <property type="entry name" value="SAM_OH_AdoTrfase_C_sf"/>
</dbReference>
<keyword evidence="1" id="KW-0949">S-adenosyl-L-methionine</keyword>
<comment type="caution">
    <text evidence="4">The sequence shown here is derived from an EMBL/GenBank/DDBJ whole genome shotgun (WGS) entry which is preliminary data.</text>
</comment>
<reference evidence="4 5" key="1">
    <citation type="journal article" date="2015" name="Nature">
        <title>rRNA introns, odd ribosomes, and small enigmatic genomes across a large radiation of phyla.</title>
        <authorList>
            <person name="Brown C.T."/>
            <person name="Hug L.A."/>
            <person name="Thomas B.C."/>
            <person name="Sharon I."/>
            <person name="Castelle C.J."/>
            <person name="Singh A."/>
            <person name="Wilkins M.J."/>
            <person name="Williams K.H."/>
            <person name="Banfield J.F."/>
        </authorList>
    </citation>
    <scope>NUCLEOTIDE SEQUENCE [LARGE SCALE GENOMIC DNA]</scope>
</reference>
<protein>
    <recommendedName>
        <fullName evidence="3">S-adenosyl-l-methionine hydroxide adenosyltransferase C-terminal domain-containing protein</fullName>
    </recommendedName>
</protein>
<dbReference type="STRING" id="1618477.UR54_C0002G0009"/>
<organism evidence="4 5">
    <name type="scientific">Candidatus Roizmanbacteria bacterium GW2011_GWA2_34_18</name>
    <dbReference type="NCBI Taxonomy" id="1618477"/>
    <lineage>
        <taxon>Bacteria</taxon>
        <taxon>Candidatus Roizmaniibacteriota</taxon>
    </lineage>
</organism>
<evidence type="ECO:0000259" key="3">
    <source>
        <dbReference type="Pfam" id="PF20257"/>
    </source>
</evidence>
<proteinExistence type="inferred from homology"/>
<dbReference type="InterPro" id="IPR046470">
    <property type="entry name" value="SAM_HAT_C"/>
</dbReference>
<dbReference type="Proteomes" id="UP000034688">
    <property type="component" value="Unassembled WGS sequence"/>
</dbReference>
<accession>A0A0G0DDR6</accession>
<dbReference type="InterPro" id="IPR002747">
    <property type="entry name" value="SAM_OH_AdoTrfase"/>
</dbReference>
<dbReference type="SUPFAM" id="SSF102522">
    <property type="entry name" value="Bacterial fluorinating enzyme, N-terminal domain"/>
    <property type="match status" value="1"/>
</dbReference>
<dbReference type="AlphaFoldDB" id="A0A0G0DDR6"/>
<dbReference type="EMBL" id="LBPP01000002">
    <property type="protein sequence ID" value="KKP61410.1"/>
    <property type="molecule type" value="Genomic_DNA"/>
</dbReference>
<dbReference type="SUPFAM" id="SSF101852">
    <property type="entry name" value="Bacterial fluorinating enzyme, C-terminal domain"/>
    <property type="match status" value="1"/>
</dbReference>
<dbReference type="PANTHER" id="PTHR35092:SF1">
    <property type="entry name" value="CHLORINASE MJ1651"/>
    <property type="match status" value="1"/>
</dbReference>